<keyword evidence="3 5" id="KW-1133">Transmembrane helix</keyword>
<feature type="domain" description="ABC-2 type transporter transmembrane" evidence="6">
    <location>
        <begin position="16"/>
        <end position="366"/>
    </location>
</feature>
<keyword evidence="2 5" id="KW-0812">Transmembrane</keyword>
<organism evidence="7 8">
    <name type="scientific">Candidatus Blautia pullicola</name>
    <dbReference type="NCBI Taxonomy" id="2838498"/>
    <lineage>
        <taxon>Bacteria</taxon>
        <taxon>Bacillati</taxon>
        <taxon>Bacillota</taxon>
        <taxon>Clostridia</taxon>
        <taxon>Lachnospirales</taxon>
        <taxon>Lachnospiraceae</taxon>
        <taxon>Blautia</taxon>
    </lineage>
</organism>
<feature type="transmembrane region" description="Helical" evidence="5">
    <location>
        <begin position="347"/>
        <end position="367"/>
    </location>
</feature>
<dbReference type="GO" id="GO:0016020">
    <property type="term" value="C:membrane"/>
    <property type="evidence" value="ECO:0007669"/>
    <property type="project" value="UniProtKB-SubCell"/>
</dbReference>
<evidence type="ECO:0000256" key="4">
    <source>
        <dbReference type="ARBA" id="ARBA00023136"/>
    </source>
</evidence>
<reference evidence="7" key="2">
    <citation type="submission" date="2021-04" db="EMBL/GenBank/DDBJ databases">
        <authorList>
            <person name="Gilroy R."/>
        </authorList>
    </citation>
    <scope>NUCLEOTIDE SEQUENCE</scope>
    <source>
        <strain evidence="7">1068</strain>
    </source>
</reference>
<sequence>MFRIIKRQILVSVREKSALFWTLIFPLILATLFHFTLEGMMSRHSMGDMEAALVMEASGSTQEKENFRQYLQSLDVSYIRIEEMSKEEAAEALKNDRIDGIFYAGEERSLTVGEDSVYTGILSQVLEMYERNRYLLERVGAERPEKLGEAVSALTEYKEATKTVALGGKSIDNIQNYFFALVAMSCLYGSFLGMYNTVNVQANTSSLGARMAAGCLKRWKTITASLISAWILSFGEVLVLLFYLQVILGDIHAGEDQGKIIFICLVATLCAASLGMLVGTVGSWGEKAKNGFLVSLSMTCSFLADLMVGGVKSSIEQHVPIVNRINPGALITDAFYSVLVYDDQEKYIRSLTCLALLALVMLAAAIMSMRRMRYESI</sequence>
<reference evidence="7" key="1">
    <citation type="journal article" date="2021" name="PeerJ">
        <title>Extensive microbial diversity within the chicken gut microbiome revealed by metagenomics and culture.</title>
        <authorList>
            <person name="Gilroy R."/>
            <person name="Ravi A."/>
            <person name="Getino M."/>
            <person name="Pursley I."/>
            <person name="Horton D.L."/>
            <person name="Alikhan N.F."/>
            <person name="Baker D."/>
            <person name="Gharbi K."/>
            <person name="Hall N."/>
            <person name="Watson M."/>
            <person name="Adriaenssens E.M."/>
            <person name="Foster-Nyarko E."/>
            <person name="Jarju S."/>
            <person name="Secka A."/>
            <person name="Antonio M."/>
            <person name="Oren A."/>
            <person name="Chaudhuri R.R."/>
            <person name="La Ragione R."/>
            <person name="Hildebrand F."/>
            <person name="Pallen M.J."/>
        </authorList>
    </citation>
    <scope>NUCLEOTIDE SEQUENCE</scope>
    <source>
        <strain evidence="7">1068</strain>
    </source>
</reference>
<dbReference type="InterPro" id="IPR013525">
    <property type="entry name" value="ABC2_TM"/>
</dbReference>
<feature type="transmembrane region" description="Helical" evidence="5">
    <location>
        <begin position="291"/>
        <end position="309"/>
    </location>
</feature>
<evidence type="ECO:0000256" key="2">
    <source>
        <dbReference type="ARBA" id="ARBA00022692"/>
    </source>
</evidence>
<protein>
    <submittedName>
        <fullName evidence="7">ABC transporter permease</fullName>
    </submittedName>
</protein>
<evidence type="ECO:0000313" key="8">
    <source>
        <dbReference type="Proteomes" id="UP000824056"/>
    </source>
</evidence>
<proteinExistence type="predicted"/>
<dbReference type="PANTHER" id="PTHR43027">
    <property type="entry name" value="DOXORUBICIN RESISTANCE ABC TRANSPORTER PERMEASE PROTEIN DRRC-RELATED"/>
    <property type="match status" value="1"/>
</dbReference>
<feature type="transmembrane region" description="Helical" evidence="5">
    <location>
        <begin position="18"/>
        <end position="37"/>
    </location>
</feature>
<dbReference type="Proteomes" id="UP000824056">
    <property type="component" value="Unassembled WGS sequence"/>
</dbReference>
<dbReference type="InterPro" id="IPR052902">
    <property type="entry name" value="ABC-2_transporter"/>
</dbReference>
<evidence type="ECO:0000259" key="6">
    <source>
        <dbReference type="Pfam" id="PF12698"/>
    </source>
</evidence>
<name>A0A9D2FNT5_9FIRM</name>
<keyword evidence="4 5" id="KW-0472">Membrane</keyword>
<dbReference type="GO" id="GO:0140359">
    <property type="term" value="F:ABC-type transporter activity"/>
    <property type="evidence" value="ECO:0007669"/>
    <property type="project" value="InterPro"/>
</dbReference>
<feature type="transmembrane region" description="Helical" evidence="5">
    <location>
        <begin position="227"/>
        <end position="248"/>
    </location>
</feature>
<dbReference type="EMBL" id="DXBG01000038">
    <property type="protein sequence ID" value="HIZ64648.1"/>
    <property type="molecule type" value="Genomic_DNA"/>
</dbReference>
<feature type="transmembrane region" description="Helical" evidence="5">
    <location>
        <begin position="177"/>
        <end position="195"/>
    </location>
</feature>
<accession>A0A9D2FNT5</accession>
<feature type="transmembrane region" description="Helical" evidence="5">
    <location>
        <begin position="260"/>
        <end position="285"/>
    </location>
</feature>
<comment type="caution">
    <text evidence="7">The sequence shown here is derived from an EMBL/GenBank/DDBJ whole genome shotgun (WGS) entry which is preliminary data.</text>
</comment>
<evidence type="ECO:0000313" key="7">
    <source>
        <dbReference type="EMBL" id="HIZ64648.1"/>
    </source>
</evidence>
<dbReference type="AlphaFoldDB" id="A0A9D2FNT5"/>
<evidence type="ECO:0000256" key="1">
    <source>
        <dbReference type="ARBA" id="ARBA00004141"/>
    </source>
</evidence>
<evidence type="ECO:0000256" key="5">
    <source>
        <dbReference type="SAM" id="Phobius"/>
    </source>
</evidence>
<comment type="subcellular location">
    <subcellularLocation>
        <location evidence="1">Membrane</location>
        <topology evidence="1">Multi-pass membrane protein</topology>
    </subcellularLocation>
</comment>
<dbReference type="PANTHER" id="PTHR43027:SF2">
    <property type="entry name" value="TRANSPORT PERMEASE PROTEIN"/>
    <property type="match status" value="1"/>
</dbReference>
<gene>
    <name evidence="7" type="ORF">H9809_01895</name>
</gene>
<dbReference type="Pfam" id="PF12698">
    <property type="entry name" value="ABC2_membrane_3"/>
    <property type="match status" value="1"/>
</dbReference>
<evidence type="ECO:0000256" key="3">
    <source>
        <dbReference type="ARBA" id="ARBA00022989"/>
    </source>
</evidence>